<dbReference type="Gene3D" id="3.10.310.70">
    <property type="match status" value="1"/>
</dbReference>
<sequence>MSGNQAFRAGLIRTLDDERPTGECMLVREGRVAAIGTKAEVEGMADGATRWVDLRPHTVLPGLTDSHIHLVEWALGLTGREVSGAGSMAGVLARVRAEAPAAEEGEWLEFRGWDPSWRSEADLTALDEASAGRPVALIAHDLHSGWLNSEAMRRLGIDADRREPVGGRVERDASGRPTGVLLERALDWWYQGRPRPGAAERRAALRRGQAALHRRGVTAVHSVEAPDSLRLVLELEAADELRLRVLHHVPQRFLDSLIECGLRSGFGSGWVRLGGIKYFTDGALGSRTAWMLEPYEGSRGRGVQRLDVEEFAADVSRAARAGLAATVHAIGDAAVRMTLDTLERTGNAGLAIPHRIEHLQCVHPDDLSRAGRLGIVASMQPSHMLTDISLAEERWGTERCRGVFALHSLLEAGTVLAFGSDAPVETADPREGFYAAATRRDRTGYPADGWYPHERITGLETLIAYTMGPARAAGDADRRGRLAPGFAADFAAWETDPVEADPDAVLSADTAATVVGGEIVFSRD</sequence>
<dbReference type="Gene3D" id="2.30.40.10">
    <property type="entry name" value="Urease, subunit C, domain 1"/>
    <property type="match status" value="1"/>
</dbReference>
<dbReference type="Pfam" id="PF07969">
    <property type="entry name" value="Amidohydro_3"/>
    <property type="match status" value="1"/>
</dbReference>
<dbReference type="GO" id="GO:0016810">
    <property type="term" value="F:hydrolase activity, acting on carbon-nitrogen (but not peptide) bonds"/>
    <property type="evidence" value="ECO:0007669"/>
    <property type="project" value="InterPro"/>
</dbReference>
<dbReference type="SUPFAM" id="SSF51556">
    <property type="entry name" value="Metallo-dependent hydrolases"/>
    <property type="match status" value="1"/>
</dbReference>
<comment type="caution">
    <text evidence="2">The sequence shown here is derived from an EMBL/GenBank/DDBJ whole genome shotgun (WGS) entry which is preliminary data.</text>
</comment>
<dbReference type="InterPro" id="IPR011059">
    <property type="entry name" value="Metal-dep_hydrolase_composite"/>
</dbReference>
<dbReference type="PANTHER" id="PTHR22642">
    <property type="entry name" value="IMIDAZOLONEPROPIONASE"/>
    <property type="match status" value="1"/>
</dbReference>
<gene>
    <name evidence="2" type="ORF">GWO12_09720</name>
</gene>
<dbReference type="Gene3D" id="3.20.20.140">
    <property type="entry name" value="Metal-dependent hydrolases"/>
    <property type="match status" value="1"/>
</dbReference>
<dbReference type="PANTHER" id="PTHR22642:SF2">
    <property type="entry name" value="PROTEIN LONG AFTER FAR-RED 3"/>
    <property type="match status" value="1"/>
</dbReference>
<dbReference type="Proteomes" id="UP000702544">
    <property type="component" value="Unassembled WGS sequence"/>
</dbReference>
<evidence type="ECO:0000259" key="1">
    <source>
        <dbReference type="Pfam" id="PF07969"/>
    </source>
</evidence>
<evidence type="ECO:0000313" key="3">
    <source>
        <dbReference type="Proteomes" id="UP000702544"/>
    </source>
</evidence>
<proteinExistence type="predicted"/>
<name>A0AAE4Z806_9BACT</name>
<dbReference type="SUPFAM" id="SSF51338">
    <property type="entry name" value="Composite domain of metallo-dependent hydrolases"/>
    <property type="match status" value="1"/>
</dbReference>
<feature type="domain" description="Amidohydrolase 3" evidence="1">
    <location>
        <begin position="52"/>
        <end position="521"/>
    </location>
</feature>
<dbReference type="InterPro" id="IPR013108">
    <property type="entry name" value="Amidohydro_3"/>
</dbReference>
<dbReference type="InterPro" id="IPR033932">
    <property type="entry name" value="YtcJ-like"/>
</dbReference>
<accession>A0AAE4Z806</accession>
<dbReference type="AlphaFoldDB" id="A0AAE4Z806"/>
<reference evidence="2 3" key="1">
    <citation type="submission" date="2020-01" db="EMBL/GenBank/DDBJ databases">
        <title>Genomes assembled from Gulf of Kutch pelagic sediment metagenomes.</title>
        <authorList>
            <person name="Chandrashekar M."/>
            <person name="Mahajan M.S."/>
            <person name="Dave K.J."/>
            <person name="Vatsa P."/>
            <person name="Nathani N.M."/>
        </authorList>
    </citation>
    <scope>NUCLEOTIDE SEQUENCE [LARGE SCALE GENOMIC DNA]</scope>
    <source>
        <strain evidence="2">KS3-K002</strain>
    </source>
</reference>
<dbReference type="EMBL" id="JAACAK010000075">
    <property type="protein sequence ID" value="NIR75368.1"/>
    <property type="molecule type" value="Genomic_DNA"/>
</dbReference>
<organism evidence="2 3">
    <name type="scientific">Candidatus Kutchimonas denitrificans</name>
    <dbReference type="NCBI Taxonomy" id="3056748"/>
    <lineage>
        <taxon>Bacteria</taxon>
        <taxon>Pseudomonadati</taxon>
        <taxon>Gemmatimonadota</taxon>
        <taxon>Gemmatimonadia</taxon>
        <taxon>Candidatus Palauibacterales</taxon>
        <taxon>Candidatus Palauibacteraceae</taxon>
        <taxon>Candidatus Kutchimonas</taxon>
    </lineage>
</organism>
<protein>
    <submittedName>
        <fullName evidence="2">Amidohydrolase</fullName>
    </submittedName>
</protein>
<dbReference type="InterPro" id="IPR032466">
    <property type="entry name" value="Metal_Hydrolase"/>
</dbReference>
<dbReference type="CDD" id="cd01300">
    <property type="entry name" value="YtcJ_like"/>
    <property type="match status" value="1"/>
</dbReference>
<evidence type="ECO:0000313" key="2">
    <source>
        <dbReference type="EMBL" id="NIR75368.1"/>
    </source>
</evidence>